<accession>A0A8R7PT43</accession>
<dbReference type="EnsemblPlants" id="TuG1812G0300002374.01.T01">
    <property type="protein sequence ID" value="TuG1812G0300002374.01.T01"/>
    <property type="gene ID" value="TuG1812G0300002374.01"/>
</dbReference>
<dbReference type="Gramene" id="TuG1812G0300002374.01.T01">
    <property type="protein sequence ID" value="TuG1812G0300002374.01.T01"/>
    <property type="gene ID" value="TuG1812G0300002374.01"/>
</dbReference>
<evidence type="ECO:0000313" key="2">
    <source>
        <dbReference type="Proteomes" id="UP000015106"/>
    </source>
</evidence>
<name>A0A8R7PT43_TRIUA</name>
<dbReference type="AlphaFoldDB" id="A0A8R7PT43"/>
<reference evidence="1" key="3">
    <citation type="submission" date="2022-06" db="UniProtKB">
        <authorList>
            <consortium name="EnsemblPlants"/>
        </authorList>
    </citation>
    <scope>IDENTIFICATION</scope>
</reference>
<proteinExistence type="predicted"/>
<organism evidence="1 2">
    <name type="scientific">Triticum urartu</name>
    <name type="common">Red wild einkorn</name>
    <name type="synonym">Crithodium urartu</name>
    <dbReference type="NCBI Taxonomy" id="4572"/>
    <lineage>
        <taxon>Eukaryota</taxon>
        <taxon>Viridiplantae</taxon>
        <taxon>Streptophyta</taxon>
        <taxon>Embryophyta</taxon>
        <taxon>Tracheophyta</taxon>
        <taxon>Spermatophyta</taxon>
        <taxon>Magnoliopsida</taxon>
        <taxon>Liliopsida</taxon>
        <taxon>Poales</taxon>
        <taxon>Poaceae</taxon>
        <taxon>BOP clade</taxon>
        <taxon>Pooideae</taxon>
        <taxon>Triticodae</taxon>
        <taxon>Triticeae</taxon>
        <taxon>Triticinae</taxon>
        <taxon>Triticum</taxon>
    </lineage>
</organism>
<protein>
    <submittedName>
        <fullName evidence="1">Uncharacterized protein</fullName>
    </submittedName>
</protein>
<sequence length="54" mass="6116">MRDVNDDPPPLFPLSSEFFNATICPGPATRRRRGESATCETPCSERLRLHFPLL</sequence>
<dbReference type="Proteomes" id="UP000015106">
    <property type="component" value="Chromosome 3"/>
</dbReference>
<keyword evidence="2" id="KW-1185">Reference proteome</keyword>
<evidence type="ECO:0000313" key="1">
    <source>
        <dbReference type="EnsemblPlants" id="TuG1812G0300002374.01.T01"/>
    </source>
</evidence>
<reference evidence="1" key="2">
    <citation type="submission" date="2018-03" db="EMBL/GenBank/DDBJ databases">
        <title>The Triticum urartu genome reveals the dynamic nature of wheat genome evolution.</title>
        <authorList>
            <person name="Ling H."/>
            <person name="Ma B."/>
            <person name="Shi X."/>
            <person name="Liu H."/>
            <person name="Dong L."/>
            <person name="Sun H."/>
            <person name="Cao Y."/>
            <person name="Gao Q."/>
            <person name="Zheng S."/>
            <person name="Li Y."/>
            <person name="Yu Y."/>
            <person name="Du H."/>
            <person name="Qi M."/>
            <person name="Li Y."/>
            <person name="Yu H."/>
            <person name="Cui Y."/>
            <person name="Wang N."/>
            <person name="Chen C."/>
            <person name="Wu H."/>
            <person name="Zhao Y."/>
            <person name="Zhang J."/>
            <person name="Li Y."/>
            <person name="Zhou W."/>
            <person name="Zhang B."/>
            <person name="Hu W."/>
            <person name="Eijk M."/>
            <person name="Tang J."/>
            <person name="Witsenboer H."/>
            <person name="Zhao S."/>
            <person name="Li Z."/>
            <person name="Zhang A."/>
            <person name="Wang D."/>
            <person name="Liang C."/>
        </authorList>
    </citation>
    <scope>NUCLEOTIDE SEQUENCE [LARGE SCALE GENOMIC DNA]</scope>
    <source>
        <strain evidence="1">cv. G1812</strain>
    </source>
</reference>
<reference evidence="2" key="1">
    <citation type="journal article" date="2013" name="Nature">
        <title>Draft genome of the wheat A-genome progenitor Triticum urartu.</title>
        <authorList>
            <person name="Ling H.Q."/>
            <person name="Zhao S."/>
            <person name="Liu D."/>
            <person name="Wang J."/>
            <person name="Sun H."/>
            <person name="Zhang C."/>
            <person name="Fan H."/>
            <person name="Li D."/>
            <person name="Dong L."/>
            <person name="Tao Y."/>
            <person name="Gao C."/>
            <person name="Wu H."/>
            <person name="Li Y."/>
            <person name="Cui Y."/>
            <person name="Guo X."/>
            <person name="Zheng S."/>
            <person name="Wang B."/>
            <person name="Yu K."/>
            <person name="Liang Q."/>
            <person name="Yang W."/>
            <person name="Lou X."/>
            <person name="Chen J."/>
            <person name="Feng M."/>
            <person name="Jian J."/>
            <person name="Zhang X."/>
            <person name="Luo G."/>
            <person name="Jiang Y."/>
            <person name="Liu J."/>
            <person name="Wang Z."/>
            <person name="Sha Y."/>
            <person name="Zhang B."/>
            <person name="Wu H."/>
            <person name="Tang D."/>
            <person name="Shen Q."/>
            <person name="Xue P."/>
            <person name="Zou S."/>
            <person name="Wang X."/>
            <person name="Liu X."/>
            <person name="Wang F."/>
            <person name="Yang Y."/>
            <person name="An X."/>
            <person name="Dong Z."/>
            <person name="Zhang K."/>
            <person name="Zhang X."/>
            <person name="Luo M.C."/>
            <person name="Dvorak J."/>
            <person name="Tong Y."/>
            <person name="Wang J."/>
            <person name="Yang H."/>
            <person name="Li Z."/>
            <person name="Wang D."/>
            <person name="Zhang A."/>
            <person name="Wang J."/>
        </authorList>
    </citation>
    <scope>NUCLEOTIDE SEQUENCE</scope>
    <source>
        <strain evidence="2">cv. G1812</strain>
    </source>
</reference>